<keyword evidence="3" id="KW-1185">Reference proteome</keyword>
<dbReference type="EMBL" id="CATOUU010000217">
    <property type="protein sequence ID" value="CAI9921199.1"/>
    <property type="molecule type" value="Genomic_DNA"/>
</dbReference>
<evidence type="ECO:0000313" key="2">
    <source>
        <dbReference type="EMBL" id="CAL6066264.1"/>
    </source>
</evidence>
<dbReference type="EMBL" id="CAXDID020000259">
    <property type="protein sequence ID" value="CAL6066264.1"/>
    <property type="molecule type" value="Genomic_DNA"/>
</dbReference>
<sequence>MSSDALLQLKVNALLQREMQKVMISKGQNTLNIETNFEPKQEEPKQEPNKTTVNQPLTQLDEQDKAFIVQYMNEHRQISTKMIIHYLTTHFKKEHKMAKNVIQQFIQNIVQEQQLNTNQVPDKQVTELITKNDDKQEQKQNKTKYQSTTEKLTEEAKQFITQYIKDHKKLTVNVLTFRMYAKYVTSKKMKFDRNEIQQYISEQFNIINQQIQLTKPPIENRITKNKSDQSQEQKNKLQQLVFHANTKIYQTVLQKMMNQDHSLKTPIEICITINSMEAEQFTSFWKMLQQYSSNSIEESKLYFYETYCRLEYLDQNNVDTQNSDQKPLNVDDQNDIHIISFESTTNE</sequence>
<reference evidence="2 3" key="2">
    <citation type="submission" date="2024-07" db="EMBL/GenBank/DDBJ databases">
        <authorList>
            <person name="Akdeniz Z."/>
        </authorList>
    </citation>
    <scope>NUCLEOTIDE SEQUENCE [LARGE SCALE GENOMIC DNA]</scope>
</reference>
<reference evidence="1" key="1">
    <citation type="submission" date="2023-06" db="EMBL/GenBank/DDBJ databases">
        <authorList>
            <person name="Kurt Z."/>
        </authorList>
    </citation>
    <scope>NUCLEOTIDE SEQUENCE</scope>
</reference>
<dbReference type="Proteomes" id="UP001642409">
    <property type="component" value="Unassembled WGS sequence"/>
</dbReference>
<comment type="caution">
    <text evidence="1">The sequence shown here is derived from an EMBL/GenBank/DDBJ whole genome shotgun (WGS) entry which is preliminary data.</text>
</comment>
<accession>A0AA86NJM5</accession>
<evidence type="ECO:0000313" key="3">
    <source>
        <dbReference type="Proteomes" id="UP001642409"/>
    </source>
</evidence>
<name>A0AA86NJM5_9EUKA</name>
<protein>
    <submittedName>
        <fullName evidence="2">Hypothetical_protein</fullName>
    </submittedName>
</protein>
<dbReference type="AlphaFoldDB" id="A0AA86NJM5"/>
<gene>
    <name evidence="2" type="ORF">HINF_LOCUS52238</name>
    <name evidence="1" type="ORF">HINF_LOCUS8844</name>
</gene>
<evidence type="ECO:0000313" key="1">
    <source>
        <dbReference type="EMBL" id="CAI9921199.1"/>
    </source>
</evidence>
<organism evidence="1">
    <name type="scientific">Hexamita inflata</name>
    <dbReference type="NCBI Taxonomy" id="28002"/>
    <lineage>
        <taxon>Eukaryota</taxon>
        <taxon>Metamonada</taxon>
        <taxon>Diplomonadida</taxon>
        <taxon>Hexamitidae</taxon>
        <taxon>Hexamitinae</taxon>
        <taxon>Hexamita</taxon>
    </lineage>
</organism>
<proteinExistence type="predicted"/>